<dbReference type="SUPFAM" id="SSF48452">
    <property type="entry name" value="TPR-like"/>
    <property type="match status" value="1"/>
</dbReference>
<organism evidence="1 2">
    <name type="scientific">Flavivirga aquimarina</name>
    <dbReference type="NCBI Taxonomy" id="2027862"/>
    <lineage>
        <taxon>Bacteria</taxon>
        <taxon>Pseudomonadati</taxon>
        <taxon>Bacteroidota</taxon>
        <taxon>Flavobacteriia</taxon>
        <taxon>Flavobacteriales</taxon>
        <taxon>Flavobacteriaceae</taxon>
        <taxon>Flavivirga</taxon>
    </lineage>
</organism>
<keyword evidence="2" id="KW-1185">Reference proteome</keyword>
<protein>
    <recommendedName>
        <fullName evidence="3">DUF4071 domain-containing protein</fullName>
    </recommendedName>
</protein>
<sequence length="545" mass="62282">MPRRKKKSTVFVIMPFSENGTDEHSHFLSIYTDYIKPTIEESEGVALRGDDIIEPGSITIDLIEHLANTDIVIADLTNLNPNVLYELGIRHSLVSKGTILILDESKTPNIPFDLSNYRVIKYKGDPQGLTHLKSELGKYFKQIASSINKSKSDNPVHDWLGKKVKKKREITEDFSTFEKSKDLNQKNTKLDIEGIVNEALEEAESDMIPKKLIAEAEDAVRGDRLIEFLECVKVFINLNTFQPTDSEFKDMYYLATRIDAGNRVIRAILEFGREIFPESSTLITPFVTYLAHSTEKDDRQRAKKIVENFFRIKQENSKTIIKDISVLGKNTHLLAIMLDAYHRDGQHEQAYEITSSLVEQFPENTIALRNHARAMNKLGKFSLEEVLEAYKKAINVEFPGDYSALWYGAALEEAGCLIDALEAHVYACSLDLDEPECFARLAKIISDIVQPRNLWRVNEMHRETPDFIDRETVIKCIMLAIDCPSHGASQKFLCEQAMRNIGLGNEELENRLDEVGELTRTDRRTFIEPLYERLKSHITTNTFIK</sequence>
<comment type="caution">
    <text evidence="1">The sequence shown here is derived from an EMBL/GenBank/DDBJ whole genome shotgun (WGS) entry which is preliminary data.</text>
</comment>
<evidence type="ECO:0000313" key="2">
    <source>
        <dbReference type="Proteomes" id="UP001176883"/>
    </source>
</evidence>
<evidence type="ECO:0008006" key="3">
    <source>
        <dbReference type="Google" id="ProtNLM"/>
    </source>
</evidence>
<dbReference type="EMBL" id="JAUOEK010000055">
    <property type="protein sequence ID" value="MDO5968869.1"/>
    <property type="molecule type" value="Genomic_DNA"/>
</dbReference>
<dbReference type="Proteomes" id="UP001176883">
    <property type="component" value="Unassembled WGS sequence"/>
</dbReference>
<dbReference type="InterPro" id="IPR011990">
    <property type="entry name" value="TPR-like_helical_dom_sf"/>
</dbReference>
<name>A0ABT8W6X5_9FLAO</name>
<dbReference type="Gene3D" id="1.25.40.10">
    <property type="entry name" value="Tetratricopeptide repeat domain"/>
    <property type="match status" value="1"/>
</dbReference>
<proteinExistence type="predicted"/>
<dbReference type="RefSeq" id="WP_303276551.1">
    <property type="nucleotide sequence ID" value="NZ_JAUOEK010000055.1"/>
</dbReference>
<accession>A0ABT8W6X5</accession>
<gene>
    <name evidence="1" type="ORF">Q4Q35_03535</name>
</gene>
<evidence type="ECO:0000313" key="1">
    <source>
        <dbReference type="EMBL" id="MDO5968869.1"/>
    </source>
</evidence>
<reference evidence="1" key="1">
    <citation type="submission" date="2023-07" db="EMBL/GenBank/DDBJ databases">
        <title>Two novel species in the genus Flavivirga.</title>
        <authorList>
            <person name="Kwon K."/>
        </authorList>
    </citation>
    <scope>NUCLEOTIDE SEQUENCE</scope>
    <source>
        <strain evidence="1">KCTC 52353</strain>
    </source>
</reference>